<keyword evidence="6" id="KW-1185">Reference proteome</keyword>
<keyword evidence="3" id="KW-0804">Transcription</keyword>
<keyword evidence="2" id="KW-0238">DNA-binding</keyword>
<dbReference type="InterPro" id="IPR001387">
    <property type="entry name" value="Cro/C1-type_HTH"/>
</dbReference>
<evidence type="ECO:0000256" key="1">
    <source>
        <dbReference type="ARBA" id="ARBA00023015"/>
    </source>
</evidence>
<evidence type="ECO:0000259" key="4">
    <source>
        <dbReference type="PROSITE" id="PS50943"/>
    </source>
</evidence>
<dbReference type="EMBL" id="QDDR01000011">
    <property type="protein sequence ID" value="PVE45859.1"/>
    <property type="molecule type" value="Genomic_DNA"/>
</dbReference>
<evidence type="ECO:0000256" key="3">
    <source>
        <dbReference type="ARBA" id="ARBA00023163"/>
    </source>
</evidence>
<dbReference type="SUPFAM" id="SSF51306">
    <property type="entry name" value="LexA/Signal peptidase"/>
    <property type="match status" value="1"/>
</dbReference>
<dbReference type="Gene3D" id="2.10.109.10">
    <property type="entry name" value="Umud Fragment, subunit A"/>
    <property type="match status" value="1"/>
</dbReference>
<dbReference type="InterPro" id="IPR039418">
    <property type="entry name" value="LexA-like"/>
</dbReference>
<evidence type="ECO:0000313" key="5">
    <source>
        <dbReference type="EMBL" id="PVE45859.1"/>
    </source>
</evidence>
<dbReference type="InterPro" id="IPR036286">
    <property type="entry name" value="LexA/Signal_pep-like_sf"/>
</dbReference>
<dbReference type="InterPro" id="IPR010982">
    <property type="entry name" value="Lambda_DNA-bd_dom_sf"/>
</dbReference>
<dbReference type="CDD" id="cd06529">
    <property type="entry name" value="S24_LexA-like"/>
    <property type="match status" value="1"/>
</dbReference>
<keyword evidence="1" id="KW-0805">Transcription regulation</keyword>
<dbReference type="GO" id="GO:0003677">
    <property type="term" value="F:DNA binding"/>
    <property type="evidence" value="ECO:0007669"/>
    <property type="project" value="UniProtKB-KW"/>
</dbReference>
<dbReference type="AlphaFoldDB" id="A0A2T7UMJ9"/>
<dbReference type="PROSITE" id="PS50943">
    <property type="entry name" value="HTH_CROC1"/>
    <property type="match status" value="1"/>
</dbReference>
<evidence type="ECO:0000256" key="2">
    <source>
        <dbReference type="ARBA" id="ARBA00023125"/>
    </source>
</evidence>
<sequence>MLSAAAIYDLIESRRRELGLSQTDVGMRAFGKADNTAIQSIKKGSAPSVERMAAIAEALDLELYLGKRRDNPGAQPALEVDGDDFAPILRLAVEASAGTGALNHDTPEVAGRLAFRRDWLRKIGVKPDRATLITVTGDSMAPELRPGDLALIDQDRATWEHNKVFALVDLDGGVRIKRILLDKGRALVLMSDNPAHLPEARTGSDAARVRCLGRVVWSGHSWE</sequence>
<gene>
    <name evidence="5" type="ORF">DDE23_18745</name>
</gene>
<dbReference type="PANTHER" id="PTHR40661:SF3">
    <property type="entry name" value="FELS-1 PROPHAGE TRANSCRIPTIONAL REGULATOR"/>
    <property type="match status" value="1"/>
</dbReference>
<name>A0A2T7UMJ9_9RHOB</name>
<dbReference type="PANTHER" id="PTHR40661">
    <property type="match status" value="1"/>
</dbReference>
<accession>A0A2T7UMJ9</accession>
<proteinExistence type="predicted"/>
<feature type="domain" description="HTH cro/C1-type" evidence="4">
    <location>
        <begin position="11"/>
        <end position="65"/>
    </location>
</feature>
<dbReference type="RefSeq" id="WP_107754841.1">
    <property type="nucleotide sequence ID" value="NZ_QBKF01000017.1"/>
</dbReference>
<dbReference type="Proteomes" id="UP000244810">
    <property type="component" value="Unassembled WGS sequence"/>
</dbReference>
<dbReference type="CDD" id="cd00093">
    <property type="entry name" value="HTH_XRE"/>
    <property type="match status" value="1"/>
</dbReference>
<dbReference type="Pfam" id="PF00717">
    <property type="entry name" value="Peptidase_S24"/>
    <property type="match status" value="1"/>
</dbReference>
<dbReference type="OrthoDB" id="528805at2"/>
<protein>
    <recommendedName>
        <fullName evidence="4">HTH cro/C1-type domain-containing protein</fullName>
    </recommendedName>
</protein>
<evidence type="ECO:0000313" key="6">
    <source>
        <dbReference type="Proteomes" id="UP000244810"/>
    </source>
</evidence>
<reference evidence="5 6" key="1">
    <citation type="journal article" date="2011" name="Syst. Appl. Microbiol.">
        <title>Defluviimonas denitrificans gen. nov., sp. nov., and Pararhodobacter aggregans gen. nov., sp. nov., non-phototrophic Rhodobacteraceae from the biofilter of a marine aquaculture.</title>
        <authorList>
            <person name="Foesel B.U."/>
            <person name="Drake H.L."/>
            <person name="Schramm A."/>
        </authorList>
    </citation>
    <scope>NUCLEOTIDE SEQUENCE [LARGE SCALE GENOMIC DNA]</scope>
    <source>
        <strain evidence="5 6">D1-19</strain>
    </source>
</reference>
<comment type="caution">
    <text evidence="5">The sequence shown here is derived from an EMBL/GenBank/DDBJ whole genome shotgun (WGS) entry which is preliminary data.</text>
</comment>
<organism evidence="5 6">
    <name type="scientific">Pararhodobacter aggregans</name>
    <dbReference type="NCBI Taxonomy" id="404875"/>
    <lineage>
        <taxon>Bacteria</taxon>
        <taxon>Pseudomonadati</taxon>
        <taxon>Pseudomonadota</taxon>
        <taxon>Alphaproteobacteria</taxon>
        <taxon>Rhodobacterales</taxon>
        <taxon>Paracoccaceae</taxon>
        <taxon>Pararhodobacter</taxon>
    </lineage>
</organism>
<dbReference type="InterPro" id="IPR015927">
    <property type="entry name" value="Peptidase_S24_S26A/B/C"/>
</dbReference>
<dbReference type="Gene3D" id="1.10.260.40">
    <property type="entry name" value="lambda repressor-like DNA-binding domains"/>
    <property type="match status" value="1"/>
</dbReference>